<dbReference type="AlphaFoldDB" id="A0A1X7VSK5"/>
<organism evidence="1">
    <name type="scientific">Amphimedon queenslandica</name>
    <name type="common">Sponge</name>
    <dbReference type="NCBI Taxonomy" id="400682"/>
    <lineage>
        <taxon>Eukaryota</taxon>
        <taxon>Metazoa</taxon>
        <taxon>Porifera</taxon>
        <taxon>Demospongiae</taxon>
        <taxon>Heteroscleromorpha</taxon>
        <taxon>Haplosclerida</taxon>
        <taxon>Niphatidae</taxon>
        <taxon>Amphimedon</taxon>
    </lineage>
</organism>
<protein>
    <submittedName>
        <fullName evidence="1">Uncharacterized protein</fullName>
    </submittedName>
</protein>
<dbReference type="EnsemblMetazoa" id="Aqu2.1.42393_001">
    <property type="protein sequence ID" value="Aqu2.1.42393_001"/>
    <property type="gene ID" value="Aqu2.1.42393"/>
</dbReference>
<reference evidence="1" key="1">
    <citation type="submission" date="2017-05" db="UniProtKB">
        <authorList>
            <consortium name="EnsemblMetazoa"/>
        </authorList>
    </citation>
    <scope>IDENTIFICATION</scope>
</reference>
<proteinExistence type="predicted"/>
<sequence length="114" mass="13467">MDDCDESHDSESDLDSCWVRQVPLNEIVIMERRDILNDKHFIFEHLLKSQFPETQWLDSTLLQNRLQLNSPQSVFRILHSLTNYWIVVSNLPAAEADGMMFMYDSIYTDIDEQN</sequence>
<evidence type="ECO:0000313" key="1">
    <source>
        <dbReference type="EnsemblMetazoa" id="Aqu2.1.42393_001"/>
    </source>
</evidence>
<name>A0A1X7VSK5_AMPQE</name>
<accession>A0A1X7VSK5</accession>
<dbReference type="InParanoid" id="A0A1X7VSK5"/>